<feature type="region of interest" description="Disordered" evidence="1">
    <location>
        <begin position="1"/>
        <end position="21"/>
    </location>
</feature>
<comment type="caution">
    <text evidence="3">The sequence shown here is derived from an EMBL/GenBank/DDBJ whole genome shotgun (WGS) entry which is preliminary data.</text>
</comment>
<dbReference type="Gene3D" id="1.10.10.10">
    <property type="entry name" value="Winged helix-like DNA-binding domain superfamily/Winged helix DNA-binding domain"/>
    <property type="match status" value="1"/>
</dbReference>
<dbReference type="InterPro" id="IPR036390">
    <property type="entry name" value="WH_DNA-bd_sf"/>
</dbReference>
<dbReference type="AlphaFoldDB" id="A0A4U6BJA4"/>
<dbReference type="RefSeq" id="WP_046829090.1">
    <property type="nucleotide sequence ID" value="NZ_LBIA02000001.1"/>
</dbReference>
<dbReference type="PROSITE" id="PS50995">
    <property type="entry name" value="HTH_MARR_2"/>
    <property type="match status" value="1"/>
</dbReference>
<sequence>MISSKRKQPRSAASRAGAKPATKSKIQAVDYKALAQFRFELRKFQAFSEAAARKEGLTPQQHQALLIIKGFSSHEPVSVGELAKFLLIRHHTAVELMDRMTKLGLLRRVIDNEDGRRALVKLTREGEKRLRKLSKIHFAEISAISPTLTKIMKPFRSALPK</sequence>
<name>A0A4U6BJA4_9BRAD</name>
<evidence type="ECO:0000313" key="4">
    <source>
        <dbReference type="Proteomes" id="UP000034832"/>
    </source>
</evidence>
<accession>A0A4U6BJA4</accession>
<dbReference type="InterPro" id="IPR036388">
    <property type="entry name" value="WH-like_DNA-bd_sf"/>
</dbReference>
<reference evidence="3" key="1">
    <citation type="submission" date="2019-04" db="EMBL/GenBank/DDBJ databases">
        <title>Whole genome sequencing of cave bacteria.</title>
        <authorList>
            <person name="Gan H.M."/>
            <person name="Barton H."/>
            <person name="Savka M.A."/>
        </authorList>
    </citation>
    <scope>NUCLEOTIDE SEQUENCE [LARGE SCALE GENOMIC DNA]</scope>
    <source>
        <strain evidence="3">LC387</strain>
    </source>
</reference>
<dbReference type="PANTHER" id="PTHR33164">
    <property type="entry name" value="TRANSCRIPTIONAL REGULATOR, MARR FAMILY"/>
    <property type="match status" value="1"/>
</dbReference>
<dbReference type="Proteomes" id="UP000034832">
    <property type="component" value="Unassembled WGS sequence"/>
</dbReference>
<dbReference type="PANTHER" id="PTHR33164:SF89">
    <property type="entry name" value="MARR FAMILY REGULATORY PROTEIN"/>
    <property type="match status" value="1"/>
</dbReference>
<feature type="domain" description="HTH marR-type" evidence="2">
    <location>
        <begin position="27"/>
        <end position="161"/>
    </location>
</feature>
<dbReference type="STRING" id="211460.YH63_17080"/>
<evidence type="ECO:0000256" key="1">
    <source>
        <dbReference type="SAM" id="MobiDB-lite"/>
    </source>
</evidence>
<dbReference type="OrthoDB" id="9807800at2"/>
<dbReference type="SUPFAM" id="SSF46785">
    <property type="entry name" value="Winged helix' DNA-binding domain"/>
    <property type="match status" value="1"/>
</dbReference>
<evidence type="ECO:0000259" key="2">
    <source>
        <dbReference type="PROSITE" id="PS50995"/>
    </source>
</evidence>
<proteinExistence type="predicted"/>
<dbReference type="InterPro" id="IPR039422">
    <property type="entry name" value="MarR/SlyA-like"/>
</dbReference>
<dbReference type="GO" id="GO:0006950">
    <property type="term" value="P:response to stress"/>
    <property type="evidence" value="ECO:0007669"/>
    <property type="project" value="TreeGrafter"/>
</dbReference>
<dbReference type="SMART" id="SM00347">
    <property type="entry name" value="HTH_MARR"/>
    <property type="match status" value="1"/>
</dbReference>
<dbReference type="Pfam" id="PF12802">
    <property type="entry name" value="MarR_2"/>
    <property type="match status" value="1"/>
</dbReference>
<organism evidence="3 4">
    <name type="scientific">Afipia massiliensis</name>
    <dbReference type="NCBI Taxonomy" id="211460"/>
    <lineage>
        <taxon>Bacteria</taxon>
        <taxon>Pseudomonadati</taxon>
        <taxon>Pseudomonadota</taxon>
        <taxon>Alphaproteobacteria</taxon>
        <taxon>Hyphomicrobiales</taxon>
        <taxon>Nitrobacteraceae</taxon>
        <taxon>Afipia</taxon>
    </lineage>
</organism>
<evidence type="ECO:0000313" key="3">
    <source>
        <dbReference type="EMBL" id="TKT70250.1"/>
    </source>
</evidence>
<dbReference type="InterPro" id="IPR000835">
    <property type="entry name" value="HTH_MarR-typ"/>
</dbReference>
<keyword evidence="4" id="KW-1185">Reference proteome</keyword>
<protein>
    <submittedName>
        <fullName evidence="3">MarR family transcriptional regulator</fullName>
    </submittedName>
</protein>
<dbReference type="EMBL" id="LBIA02000001">
    <property type="protein sequence ID" value="TKT70250.1"/>
    <property type="molecule type" value="Genomic_DNA"/>
</dbReference>
<dbReference type="GO" id="GO:0003700">
    <property type="term" value="F:DNA-binding transcription factor activity"/>
    <property type="evidence" value="ECO:0007669"/>
    <property type="project" value="InterPro"/>
</dbReference>
<gene>
    <name evidence="3" type="ORF">YH63_001800</name>
</gene>